<dbReference type="PANTHER" id="PTHR30244:SF34">
    <property type="entry name" value="DTDP-4-AMINO-4,6-DIDEOXYGALACTOSE TRANSAMINASE"/>
    <property type="match status" value="1"/>
</dbReference>
<dbReference type="InterPro" id="IPR015422">
    <property type="entry name" value="PyrdxlP-dep_Trfase_small"/>
</dbReference>
<protein>
    <submittedName>
        <fullName evidence="3">DegT/DnrJ/EryC1/StrS aminotransferase</fullName>
        <ecNumber evidence="3">2.6.1.50</ecNumber>
    </submittedName>
</protein>
<dbReference type="PATRIC" id="fig|1263870.3.peg.2966"/>
<dbReference type="OrthoDB" id="9810913at2"/>
<name>M5U2V9_9BACT</name>
<dbReference type="InterPro" id="IPR015424">
    <property type="entry name" value="PyrdxlP-dep_Trfase"/>
</dbReference>
<organism evidence="3 4">
    <name type="scientific">Rhodopirellula sallentina SM41</name>
    <dbReference type="NCBI Taxonomy" id="1263870"/>
    <lineage>
        <taxon>Bacteria</taxon>
        <taxon>Pseudomonadati</taxon>
        <taxon>Planctomycetota</taxon>
        <taxon>Planctomycetia</taxon>
        <taxon>Pirellulales</taxon>
        <taxon>Pirellulaceae</taxon>
        <taxon>Rhodopirellula</taxon>
    </lineage>
</organism>
<dbReference type="EMBL" id="ANOH01000197">
    <property type="protein sequence ID" value="EMI55775.1"/>
    <property type="molecule type" value="Genomic_DNA"/>
</dbReference>
<proteinExistence type="inferred from homology"/>
<dbReference type="PANTHER" id="PTHR30244">
    <property type="entry name" value="TRANSAMINASE"/>
    <property type="match status" value="1"/>
</dbReference>
<dbReference type="InterPro" id="IPR000653">
    <property type="entry name" value="DegT/StrS_aminotransferase"/>
</dbReference>
<evidence type="ECO:0000256" key="2">
    <source>
        <dbReference type="RuleBase" id="RU004508"/>
    </source>
</evidence>
<dbReference type="CDD" id="cd00616">
    <property type="entry name" value="AHBA_syn"/>
    <property type="match status" value="1"/>
</dbReference>
<evidence type="ECO:0000313" key="4">
    <source>
        <dbReference type="Proteomes" id="UP000011885"/>
    </source>
</evidence>
<dbReference type="Proteomes" id="UP000011885">
    <property type="component" value="Unassembled WGS sequence"/>
</dbReference>
<dbReference type="Gene3D" id="3.90.1150.10">
    <property type="entry name" value="Aspartate Aminotransferase, domain 1"/>
    <property type="match status" value="1"/>
</dbReference>
<dbReference type="InterPro" id="IPR015421">
    <property type="entry name" value="PyrdxlP-dep_Trfase_major"/>
</dbReference>
<dbReference type="EC" id="2.6.1.50" evidence="3"/>
<keyword evidence="4" id="KW-1185">Reference proteome</keyword>
<dbReference type="Gene3D" id="3.40.640.10">
    <property type="entry name" value="Type I PLP-dependent aspartate aminotransferase-like (Major domain)"/>
    <property type="match status" value="1"/>
</dbReference>
<keyword evidence="2" id="KW-0663">Pyridoxal phosphate</keyword>
<dbReference type="PIRSF" id="PIRSF000390">
    <property type="entry name" value="PLP_StrS"/>
    <property type="match status" value="1"/>
</dbReference>
<dbReference type="GO" id="GO:0030170">
    <property type="term" value="F:pyridoxal phosphate binding"/>
    <property type="evidence" value="ECO:0007669"/>
    <property type="project" value="TreeGrafter"/>
</dbReference>
<keyword evidence="3" id="KW-0808">Transferase</keyword>
<dbReference type="AlphaFoldDB" id="M5U2V9"/>
<dbReference type="SUPFAM" id="SSF53383">
    <property type="entry name" value="PLP-dependent transferases"/>
    <property type="match status" value="1"/>
</dbReference>
<dbReference type="Pfam" id="PF01041">
    <property type="entry name" value="DegT_DnrJ_EryC1"/>
    <property type="match status" value="1"/>
</dbReference>
<dbReference type="GO" id="GO:0000271">
    <property type="term" value="P:polysaccharide biosynthetic process"/>
    <property type="evidence" value="ECO:0007669"/>
    <property type="project" value="TreeGrafter"/>
</dbReference>
<comment type="caution">
    <text evidence="3">The sequence shown here is derived from an EMBL/GenBank/DDBJ whole genome shotgun (WGS) entry which is preliminary data.</text>
</comment>
<evidence type="ECO:0000313" key="3">
    <source>
        <dbReference type="EMBL" id="EMI55775.1"/>
    </source>
</evidence>
<comment type="similarity">
    <text evidence="1 2">Belongs to the DegT/DnrJ/EryC1 family.</text>
</comment>
<reference evidence="3 4" key="1">
    <citation type="journal article" date="2013" name="Mar. Genomics">
        <title>Expression of sulfatases in Rhodopirellula baltica and the diversity of sulfatases in the genus Rhodopirellula.</title>
        <authorList>
            <person name="Wegner C.E."/>
            <person name="Richter-Heitmann T."/>
            <person name="Klindworth A."/>
            <person name="Klockow C."/>
            <person name="Richter M."/>
            <person name="Achstetter T."/>
            <person name="Glockner F.O."/>
            <person name="Harder J."/>
        </authorList>
    </citation>
    <scope>NUCLEOTIDE SEQUENCE [LARGE SCALE GENOMIC DNA]</scope>
    <source>
        <strain evidence="3 4">SM41</strain>
    </source>
</reference>
<evidence type="ECO:0000256" key="1">
    <source>
        <dbReference type="ARBA" id="ARBA00037999"/>
    </source>
</evidence>
<sequence>MNTDAVKSLDQWLDNNLDAPKSERGKYWFPLTLPTFGKEEIAAATACMCDYQTSMGATTREFEKGFAAFAGAQDAVMVNSGSSADLLLAFHLVNPLKPRMKEGDEILVPAVTWPTQVWSPLMAGLKVKLVDVDPQTLNIDFDDLRSKITSRTKCLFAVHLMGYPCDMQEMQNICDEHGLLLIEDCCESIGAKYDGTHVGNFGIGGTFSFFFSHHMTTMEGGMVICNSEEDAEALRVLRAHGWSRAHIPVSQQTVDQRFQFINWGFNLRPTELNAAFGLEQLKKLDAMNERRDELAQRFDEYIDSTPFLDRISMPAKGTSCPLATVVRLAGSASKCRVDVLNRLEEAGVETRPVVTGNLARQPAAKLIGDLDPTDFPGAEEIHHGSFYVGLNPMFDDVMFERMIRTLDTAVRESVESSKTSKVA</sequence>
<accession>M5U2V9</accession>
<dbReference type="GO" id="GO:0047310">
    <property type="term" value="F:glutamine-scyllo-inositol transaminase activity"/>
    <property type="evidence" value="ECO:0007669"/>
    <property type="project" value="UniProtKB-EC"/>
</dbReference>
<keyword evidence="3" id="KW-0032">Aminotransferase</keyword>
<gene>
    <name evidence="3" type="ORF">RSSM_02791</name>
</gene>
<dbReference type="RefSeq" id="WP_008679057.1">
    <property type="nucleotide sequence ID" value="NZ_ANOH01000197.1"/>
</dbReference>